<sequence>MLIGYVSDEYYMALADVLVEFRQQEQTTAIVRTTPRGSIEAELSPGEYEVILVKPGFGSKRVWMTVGNGAPSPYQFRLLSDRLLGYAWPRAIQSGEQAEFKVHSVEPYRLSLWRYGCKREFVKLLGWFDEHAARAVMQITPDGDYTQTGVNWNTVGYGSTHHTQLVTGPERSGLYYFHAKTESSKEFFSFPLVVSPSIPKAKVAVLASTNTWLAYNNFGGRSNYINSNQLPPEPSINVRQDLIRFTKAGSFNSWGFQDEEYTPLSFERPEPGNCVRENEEVTDPIEGRLPSSLAPAEWRLLGWLEREGFEYDYYAETQLHHGKLDLDAYEVLIISVHPEYWSREMFEKVHLWVHQRGGKLMYLGGNGLNCEVEFEDESRLRFKTWLQPETGGELGMPNPANPEEYLESRMHRSYESEASLLGVVCTASGIMTAAPYRVVAPDHWAFEGTGLSQGDEFGHESLHERIHGGASGHETDKISPHSPSGTRLLAKGTNPNGGGAEMAYYETKSEGAVFSVGSICYVASLIIDSTLSRITSNVLRRFLNDSK</sequence>
<dbReference type="GO" id="GO:0050116">
    <property type="term" value="F:N,N-dimethylformamidase activity"/>
    <property type="evidence" value="ECO:0007669"/>
    <property type="project" value="UniProtKB-EC"/>
</dbReference>
<name>A0A518CMY4_9PLAN</name>
<dbReference type="RefSeq" id="WP_144995850.1">
    <property type="nucleotide sequence ID" value="NZ_CP036281.1"/>
</dbReference>
<evidence type="ECO:0000313" key="2">
    <source>
        <dbReference type="EMBL" id="QDU80587.1"/>
    </source>
</evidence>
<keyword evidence="3" id="KW-1185">Reference proteome</keyword>
<dbReference type="EC" id="3.5.1.56" evidence="2"/>
<dbReference type="EMBL" id="CP036281">
    <property type="protein sequence ID" value="QDU80587.1"/>
    <property type="molecule type" value="Genomic_DNA"/>
</dbReference>
<proteinExistence type="predicted"/>
<organism evidence="2 3">
    <name type="scientific">Polystyrenella longa</name>
    <dbReference type="NCBI Taxonomy" id="2528007"/>
    <lineage>
        <taxon>Bacteria</taxon>
        <taxon>Pseudomonadati</taxon>
        <taxon>Planctomycetota</taxon>
        <taxon>Planctomycetia</taxon>
        <taxon>Planctomycetales</taxon>
        <taxon>Planctomycetaceae</taxon>
        <taxon>Polystyrenella</taxon>
    </lineage>
</organism>
<dbReference type="KEGG" id="plon:Pla110_23180"/>
<dbReference type="InterPro" id="IPR008969">
    <property type="entry name" value="CarboxyPept-like_regulatory"/>
</dbReference>
<dbReference type="SUPFAM" id="SSF49464">
    <property type="entry name" value="Carboxypeptidase regulatory domain-like"/>
    <property type="match status" value="1"/>
</dbReference>
<protein>
    <submittedName>
        <fullName evidence="2">N,N-dimethylformamidase beta subunit</fullName>
        <ecNumber evidence="2">3.5.1.56</ecNumber>
    </submittedName>
</protein>
<reference evidence="2 3" key="1">
    <citation type="submission" date="2019-02" db="EMBL/GenBank/DDBJ databases">
        <title>Deep-cultivation of Planctomycetes and their phenomic and genomic characterization uncovers novel biology.</title>
        <authorList>
            <person name="Wiegand S."/>
            <person name="Jogler M."/>
            <person name="Boedeker C."/>
            <person name="Pinto D."/>
            <person name="Vollmers J."/>
            <person name="Rivas-Marin E."/>
            <person name="Kohn T."/>
            <person name="Peeters S.H."/>
            <person name="Heuer A."/>
            <person name="Rast P."/>
            <person name="Oberbeckmann S."/>
            <person name="Bunk B."/>
            <person name="Jeske O."/>
            <person name="Meyerdierks A."/>
            <person name="Storesund J.E."/>
            <person name="Kallscheuer N."/>
            <person name="Luecker S."/>
            <person name="Lage O.M."/>
            <person name="Pohl T."/>
            <person name="Merkel B.J."/>
            <person name="Hornburger P."/>
            <person name="Mueller R.-W."/>
            <person name="Bruemmer F."/>
            <person name="Labrenz M."/>
            <person name="Spormann A.M."/>
            <person name="Op den Camp H."/>
            <person name="Overmann J."/>
            <person name="Amann R."/>
            <person name="Jetten M.S.M."/>
            <person name="Mascher T."/>
            <person name="Medema M.H."/>
            <person name="Devos D.P."/>
            <person name="Kaster A.-K."/>
            <person name="Ovreas L."/>
            <person name="Rohde M."/>
            <person name="Galperin M.Y."/>
            <person name="Jogler C."/>
        </authorList>
    </citation>
    <scope>NUCLEOTIDE SEQUENCE [LARGE SCALE GENOMIC DNA]</scope>
    <source>
        <strain evidence="2 3">Pla110</strain>
    </source>
</reference>
<accession>A0A518CMY4</accession>
<dbReference type="Proteomes" id="UP000317178">
    <property type="component" value="Chromosome"/>
</dbReference>
<gene>
    <name evidence="2" type="primary">dmfA2</name>
    <name evidence="2" type="ORF">Pla110_23180</name>
</gene>
<evidence type="ECO:0000259" key="1">
    <source>
        <dbReference type="Pfam" id="PF20254"/>
    </source>
</evidence>
<dbReference type="Gene3D" id="2.60.40.1120">
    <property type="entry name" value="Carboxypeptidase-like, regulatory domain"/>
    <property type="match status" value="1"/>
</dbReference>
<dbReference type="AlphaFoldDB" id="A0A518CMY4"/>
<dbReference type="Pfam" id="PF20254">
    <property type="entry name" value="DMFA2_C"/>
    <property type="match status" value="1"/>
</dbReference>
<keyword evidence="2" id="KW-0378">Hydrolase</keyword>
<evidence type="ECO:0000313" key="3">
    <source>
        <dbReference type="Proteomes" id="UP000317178"/>
    </source>
</evidence>
<dbReference type="InterPro" id="IPR046540">
    <property type="entry name" value="DMFA2_C"/>
</dbReference>
<feature type="domain" description="N,N-dimethylformamidase beta subunit-like C-terminal" evidence="1">
    <location>
        <begin position="151"/>
        <end position="525"/>
    </location>
</feature>
<dbReference type="OrthoDB" id="235808at2"/>